<dbReference type="InterPro" id="IPR051598">
    <property type="entry name" value="TSUP/Inactive_protease-like"/>
</dbReference>
<protein>
    <recommendedName>
        <fullName evidence="5">Probable membrane transporter protein</fullName>
    </recommendedName>
</protein>
<feature type="transmembrane region" description="Helical" evidence="5">
    <location>
        <begin position="112"/>
        <end position="130"/>
    </location>
</feature>
<comment type="subcellular location">
    <subcellularLocation>
        <location evidence="5">Cell membrane</location>
        <topology evidence="5">Multi-pass membrane protein</topology>
    </subcellularLocation>
    <subcellularLocation>
        <location evidence="1">Membrane</location>
        <topology evidence="1">Multi-pass membrane protein</topology>
    </subcellularLocation>
</comment>
<evidence type="ECO:0000256" key="5">
    <source>
        <dbReference type="RuleBase" id="RU363041"/>
    </source>
</evidence>
<evidence type="ECO:0000313" key="7">
    <source>
        <dbReference type="Proteomes" id="UP000007753"/>
    </source>
</evidence>
<sequence>MNLGRNMDWLHAVAGLFVGLMVGMTGVGGGSLMAPILILLFGVAPTTAVGTDLWFASITKAVGGAVHHHQGGAEGGPDYEVVKRLMIGSIPASLIVLAILSQMHLGQIKTGVITAALGMVLIGTAAATLLRGRFHAWALARRVGTADGFTRWQPALTMLAGALLGAMVTLTSVGAGAIGATLLLALYPLRMRMQRLVATDIVHAVPLTLVAGLGHLWIGNVNPVLLVNLLAGSLPGIVIGSLLATRASDRVLQPLLAAVLVVVGWRLIA</sequence>
<feature type="transmembrane region" description="Helical" evidence="5">
    <location>
        <begin position="81"/>
        <end position="100"/>
    </location>
</feature>
<evidence type="ECO:0000256" key="4">
    <source>
        <dbReference type="ARBA" id="ARBA00023136"/>
    </source>
</evidence>
<dbReference type="eggNOG" id="COG0730">
    <property type="taxonomic scope" value="Bacteria"/>
</dbReference>
<dbReference type="AlphaFoldDB" id="D4Z450"/>
<feature type="transmembrane region" description="Helical" evidence="5">
    <location>
        <begin position="12"/>
        <end position="44"/>
    </location>
</feature>
<keyword evidence="5" id="KW-1003">Cell membrane</keyword>
<evidence type="ECO:0000256" key="3">
    <source>
        <dbReference type="ARBA" id="ARBA00022989"/>
    </source>
</evidence>
<reference evidence="6 7" key="1">
    <citation type="journal article" date="2010" name="J. Bacteriol.">
        <title>Complete genome sequence of the representative gamma-hexachlorocyclohexane-degrading bacterium Sphingobium japonicum UT26.</title>
        <authorList>
            <person name="Nagata Y."/>
            <person name="Ohtsubo Y."/>
            <person name="Endo R."/>
            <person name="Ichikawa N."/>
            <person name="Ankai A."/>
            <person name="Oguchi A."/>
            <person name="Fukui S."/>
            <person name="Fujita N."/>
            <person name="Tsuda M."/>
        </authorList>
    </citation>
    <scope>NUCLEOTIDE SEQUENCE [LARGE SCALE GENOMIC DNA]</scope>
    <source>
        <strain evidence="7">DSM 16413 / CCM 7287 / MTCC 6362 / UT26 / NBRC 101211 / UT26S</strain>
    </source>
</reference>
<feature type="transmembrane region" description="Helical" evidence="5">
    <location>
        <begin position="224"/>
        <end position="244"/>
    </location>
</feature>
<feature type="transmembrane region" description="Helical" evidence="5">
    <location>
        <begin position="201"/>
        <end position="218"/>
    </location>
</feature>
<keyword evidence="2 5" id="KW-0812">Transmembrane</keyword>
<keyword evidence="3 5" id="KW-1133">Transmembrane helix</keyword>
<dbReference type="HOGENOM" id="CLU_045498_1_0_5"/>
<dbReference type="Pfam" id="PF01925">
    <property type="entry name" value="TauE"/>
    <property type="match status" value="1"/>
</dbReference>
<gene>
    <name evidence="6" type="ordered locus">SJA_C1-25480</name>
</gene>
<dbReference type="PANTHER" id="PTHR43701:SF2">
    <property type="entry name" value="MEMBRANE TRANSPORTER PROTEIN YJNA-RELATED"/>
    <property type="match status" value="1"/>
</dbReference>
<name>D4Z450_SPHIU</name>
<evidence type="ECO:0000256" key="2">
    <source>
        <dbReference type="ARBA" id="ARBA00022692"/>
    </source>
</evidence>
<dbReference type="InterPro" id="IPR002781">
    <property type="entry name" value="TM_pro_TauE-like"/>
</dbReference>
<dbReference type="EMBL" id="AP010803">
    <property type="protein sequence ID" value="BAI97382.1"/>
    <property type="molecule type" value="Genomic_DNA"/>
</dbReference>
<evidence type="ECO:0000256" key="1">
    <source>
        <dbReference type="ARBA" id="ARBA00004141"/>
    </source>
</evidence>
<feature type="transmembrane region" description="Helical" evidence="5">
    <location>
        <begin position="159"/>
        <end position="189"/>
    </location>
</feature>
<keyword evidence="4 5" id="KW-0472">Membrane</keyword>
<evidence type="ECO:0000313" key="6">
    <source>
        <dbReference type="EMBL" id="BAI97382.1"/>
    </source>
</evidence>
<dbReference type="KEGG" id="sjp:SJA_C1-25480"/>
<dbReference type="Proteomes" id="UP000007753">
    <property type="component" value="Chromosome 1"/>
</dbReference>
<dbReference type="PANTHER" id="PTHR43701">
    <property type="entry name" value="MEMBRANE TRANSPORTER PROTEIN MJ0441-RELATED"/>
    <property type="match status" value="1"/>
</dbReference>
<keyword evidence="7" id="KW-1185">Reference proteome</keyword>
<proteinExistence type="inferred from homology"/>
<dbReference type="GO" id="GO:0005886">
    <property type="term" value="C:plasma membrane"/>
    <property type="evidence" value="ECO:0007669"/>
    <property type="project" value="UniProtKB-SubCell"/>
</dbReference>
<dbReference type="STRING" id="452662.SJA_C1-25480"/>
<accession>D4Z450</accession>
<comment type="similarity">
    <text evidence="5">Belongs to the 4-toluene sulfonate uptake permease (TSUP) (TC 2.A.102) family.</text>
</comment>
<feature type="transmembrane region" description="Helical" evidence="5">
    <location>
        <begin position="251"/>
        <end position="268"/>
    </location>
</feature>
<organism evidence="6 7">
    <name type="scientific">Sphingobium indicum (strain DSM 16413 / CCM 7287 / MTCC 6362 / UT26 / NBRC 101211 / UT26S)</name>
    <name type="common">Sphingobium japonicum</name>
    <dbReference type="NCBI Taxonomy" id="452662"/>
    <lineage>
        <taxon>Bacteria</taxon>
        <taxon>Pseudomonadati</taxon>
        <taxon>Pseudomonadota</taxon>
        <taxon>Alphaproteobacteria</taxon>
        <taxon>Sphingomonadales</taxon>
        <taxon>Sphingomonadaceae</taxon>
        <taxon>Sphingobium</taxon>
    </lineage>
</organism>